<protein>
    <submittedName>
        <fullName evidence="1">31245_t:CDS:1</fullName>
    </submittedName>
</protein>
<comment type="caution">
    <text evidence="1">The sequence shown here is derived from an EMBL/GenBank/DDBJ whole genome shotgun (WGS) entry which is preliminary data.</text>
</comment>
<feature type="non-terminal residue" evidence="1">
    <location>
        <position position="164"/>
    </location>
</feature>
<keyword evidence="2" id="KW-1185">Reference proteome</keyword>
<dbReference type="EMBL" id="CAJVQB010085015">
    <property type="protein sequence ID" value="CAG8846808.1"/>
    <property type="molecule type" value="Genomic_DNA"/>
</dbReference>
<reference evidence="1 2" key="1">
    <citation type="submission" date="2021-06" db="EMBL/GenBank/DDBJ databases">
        <authorList>
            <person name="Kallberg Y."/>
            <person name="Tangrot J."/>
            <person name="Rosling A."/>
        </authorList>
    </citation>
    <scope>NUCLEOTIDE SEQUENCE [LARGE SCALE GENOMIC DNA]</scope>
    <source>
        <strain evidence="1 2">120-4 pot B 10/14</strain>
    </source>
</reference>
<feature type="non-terminal residue" evidence="1">
    <location>
        <position position="1"/>
    </location>
</feature>
<accession>A0ABN7X2W9</accession>
<proteinExistence type="predicted"/>
<name>A0ABN7X2W9_GIGMA</name>
<dbReference type="Proteomes" id="UP000789901">
    <property type="component" value="Unassembled WGS sequence"/>
</dbReference>
<gene>
    <name evidence="1" type="ORF">GMARGA_LOCUS38349</name>
</gene>
<sequence length="164" mass="18743">SIQISKPKSCSGCHTTKKVIDFIRDLGDGPSEKETCNRCYERRKNKKKKQDLNPISTKKAKLLKIGLSTRTASSILSTNFEDSNLEVSEPFSVQEISEENIINISQMNNENNRYDNDDSGFLYSVDEIEEQISTSFQNLENDNDEPVKFAFEIELDTKLSEYIN</sequence>
<organism evidence="1 2">
    <name type="scientific">Gigaspora margarita</name>
    <dbReference type="NCBI Taxonomy" id="4874"/>
    <lineage>
        <taxon>Eukaryota</taxon>
        <taxon>Fungi</taxon>
        <taxon>Fungi incertae sedis</taxon>
        <taxon>Mucoromycota</taxon>
        <taxon>Glomeromycotina</taxon>
        <taxon>Glomeromycetes</taxon>
        <taxon>Diversisporales</taxon>
        <taxon>Gigasporaceae</taxon>
        <taxon>Gigaspora</taxon>
    </lineage>
</organism>
<evidence type="ECO:0000313" key="1">
    <source>
        <dbReference type="EMBL" id="CAG8846808.1"/>
    </source>
</evidence>
<evidence type="ECO:0000313" key="2">
    <source>
        <dbReference type="Proteomes" id="UP000789901"/>
    </source>
</evidence>